<evidence type="ECO:0000256" key="7">
    <source>
        <dbReference type="ARBA" id="ARBA00023277"/>
    </source>
</evidence>
<dbReference type="PANTHER" id="PTHR43085:SF24">
    <property type="entry name" value="FRUCTOKINASE-4-RELATED"/>
    <property type="match status" value="1"/>
</dbReference>
<protein>
    <recommendedName>
        <fullName evidence="8">fructokinase</fullName>
        <ecNumber evidence="8">2.7.1.4</ecNumber>
    </recommendedName>
</protein>
<dbReference type="InterPro" id="IPR011611">
    <property type="entry name" value="PfkB_dom"/>
</dbReference>
<evidence type="ECO:0000256" key="6">
    <source>
        <dbReference type="ARBA" id="ARBA00022840"/>
    </source>
</evidence>
<comment type="pathway">
    <text evidence="1">Glycan biosynthesis; starch biosynthesis.</text>
</comment>
<keyword evidence="4" id="KW-0547">Nucleotide-binding</keyword>
<dbReference type="PROSITE" id="PS00584">
    <property type="entry name" value="PFKB_KINASES_2"/>
    <property type="match status" value="1"/>
</dbReference>
<evidence type="ECO:0000313" key="12">
    <source>
        <dbReference type="EMBL" id="THU43986.1"/>
    </source>
</evidence>
<evidence type="ECO:0000256" key="5">
    <source>
        <dbReference type="ARBA" id="ARBA00022777"/>
    </source>
</evidence>
<dbReference type="PRINTS" id="PR00990">
    <property type="entry name" value="RIBOKINASE"/>
</dbReference>
<comment type="caution">
    <text evidence="12">The sequence shown here is derived from an EMBL/GenBank/DDBJ whole genome shotgun (WGS) entry which is preliminary data.</text>
</comment>
<keyword evidence="3 10" id="KW-0808">Transferase</keyword>
<dbReference type="FunFam" id="3.40.1190.20:FF:000005">
    <property type="entry name" value="Probable fructokinase-2"/>
    <property type="match status" value="1"/>
</dbReference>
<reference evidence="12 13" key="1">
    <citation type="journal article" date="2019" name="Nat. Plants">
        <title>Genome sequencing of Musa balbisiana reveals subgenome evolution and function divergence in polyploid bananas.</title>
        <authorList>
            <person name="Yao X."/>
        </authorList>
    </citation>
    <scope>NUCLEOTIDE SEQUENCE [LARGE SCALE GENOMIC DNA]</scope>
    <source>
        <strain evidence="13">cv. DH-PKW</strain>
        <tissue evidence="12">Leaves</tissue>
    </source>
</reference>
<dbReference type="GO" id="GO:0005524">
    <property type="term" value="F:ATP binding"/>
    <property type="evidence" value="ECO:0007669"/>
    <property type="project" value="UniProtKB-KW"/>
</dbReference>
<dbReference type="EC" id="2.7.1.4" evidence="8"/>
<dbReference type="AlphaFoldDB" id="A0A4V4H2E0"/>
<dbReference type="SUPFAM" id="SSF53613">
    <property type="entry name" value="Ribokinase-like"/>
    <property type="match status" value="1"/>
</dbReference>
<evidence type="ECO:0000256" key="2">
    <source>
        <dbReference type="ARBA" id="ARBA00010688"/>
    </source>
</evidence>
<evidence type="ECO:0000256" key="1">
    <source>
        <dbReference type="ARBA" id="ARBA00004727"/>
    </source>
</evidence>
<evidence type="ECO:0000256" key="9">
    <source>
        <dbReference type="ARBA" id="ARBA00048451"/>
    </source>
</evidence>
<evidence type="ECO:0000313" key="13">
    <source>
        <dbReference type="Proteomes" id="UP000317650"/>
    </source>
</evidence>
<dbReference type="GO" id="GO:0006000">
    <property type="term" value="P:fructose metabolic process"/>
    <property type="evidence" value="ECO:0007669"/>
    <property type="project" value="TreeGrafter"/>
</dbReference>
<dbReference type="PANTHER" id="PTHR43085">
    <property type="entry name" value="HEXOKINASE FAMILY MEMBER"/>
    <property type="match status" value="1"/>
</dbReference>
<keyword evidence="7" id="KW-0119">Carbohydrate metabolism</keyword>
<feature type="domain" description="Carbohydrate kinase PfkB" evidence="11">
    <location>
        <begin position="12"/>
        <end position="317"/>
    </location>
</feature>
<dbReference type="PROSITE" id="PS00583">
    <property type="entry name" value="PFKB_KINASES_1"/>
    <property type="match status" value="1"/>
</dbReference>
<proteinExistence type="inferred from homology"/>
<evidence type="ECO:0000256" key="10">
    <source>
        <dbReference type="RuleBase" id="RU003704"/>
    </source>
</evidence>
<dbReference type="InterPro" id="IPR029056">
    <property type="entry name" value="Ribokinase-like"/>
</dbReference>
<evidence type="ECO:0000256" key="3">
    <source>
        <dbReference type="ARBA" id="ARBA00022679"/>
    </source>
</evidence>
<evidence type="ECO:0000256" key="8">
    <source>
        <dbReference type="ARBA" id="ARBA00038887"/>
    </source>
</evidence>
<dbReference type="GO" id="GO:0005829">
    <property type="term" value="C:cytosol"/>
    <property type="evidence" value="ECO:0007669"/>
    <property type="project" value="TreeGrafter"/>
</dbReference>
<organism evidence="12 13">
    <name type="scientific">Musa balbisiana</name>
    <name type="common">Banana</name>
    <dbReference type="NCBI Taxonomy" id="52838"/>
    <lineage>
        <taxon>Eukaryota</taxon>
        <taxon>Viridiplantae</taxon>
        <taxon>Streptophyta</taxon>
        <taxon>Embryophyta</taxon>
        <taxon>Tracheophyta</taxon>
        <taxon>Spermatophyta</taxon>
        <taxon>Magnoliopsida</taxon>
        <taxon>Liliopsida</taxon>
        <taxon>Zingiberales</taxon>
        <taxon>Musaceae</taxon>
        <taxon>Musa</taxon>
    </lineage>
</organism>
<dbReference type="InterPro" id="IPR050306">
    <property type="entry name" value="PfkB_Carbo_kinase"/>
</dbReference>
<dbReference type="CDD" id="cd01167">
    <property type="entry name" value="bac_FRK"/>
    <property type="match status" value="1"/>
</dbReference>
<keyword evidence="6" id="KW-0067">ATP-binding</keyword>
<dbReference type="GO" id="GO:0008865">
    <property type="term" value="F:fructokinase activity"/>
    <property type="evidence" value="ECO:0007669"/>
    <property type="project" value="UniProtKB-EC"/>
</dbReference>
<comment type="catalytic activity">
    <reaction evidence="9">
        <text>D-fructose + ATP = D-fructose 6-phosphate + ADP + H(+)</text>
        <dbReference type="Rhea" id="RHEA:16125"/>
        <dbReference type="ChEBI" id="CHEBI:15378"/>
        <dbReference type="ChEBI" id="CHEBI:30616"/>
        <dbReference type="ChEBI" id="CHEBI:37721"/>
        <dbReference type="ChEBI" id="CHEBI:61527"/>
        <dbReference type="ChEBI" id="CHEBI:456216"/>
        <dbReference type="EC" id="2.7.1.4"/>
    </reaction>
</comment>
<dbReference type="Gene3D" id="3.40.1190.20">
    <property type="match status" value="1"/>
</dbReference>
<dbReference type="InterPro" id="IPR002139">
    <property type="entry name" value="Ribo/fructo_kinase"/>
</dbReference>
<dbReference type="EMBL" id="PYDT01000011">
    <property type="protein sequence ID" value="THU43986.1"/>
    <property type="molecule type" value="Genomic_DNA"/>
</dbReference>
<keyword evidence="13" id="KW-1185">Reference proteome</keyword>
<dbReference type="InterPro" id="IPR002173">
    <property type="entry name" value="Carboh/pur_kinase_PfkB_CS"/>
</dbReference>
<dbReference type="Proteomes" id="UP000317650">
    <property type="component" value="Chromosome 2"/>
</dbReference>
<gene>
    <name evidence="12" type="ORF">C4D60_Mb02t02620</name>
</gene>
<dbReference type="STRING" id="52838.A0A4V4H2E0"/>
<dbReference type="Pfam" id="PF00294">
    <property type="entry name" value="PfkB"/>
    <property type="match status" value="1"/>
</dbReference>
<comment type="similarity">
    <text evidence="2 10">Belongs to the carbohydrate kinase PfkB family.</text>
</comment>
<keyword evidence="5 10" id="KW-0418">Kinase</keyword>
<name>A0A4V4H2E0_MUSBA</name>
<sequence length="328" mass="34829">MAIGNGGTGSGLVVSFGEMLIDFVPSEAGVSLAEASAFLKAPGGAPANVAIAVARLGGRAAFVSKLGDDEFGHMLAAILREKGVSDAGVVFDAGARTALAFVTLRADGEREFMFYRNPSADMLLTAAELNVNLIRNGAIFHYGSISLIAEPCRSAHLKAMELAKESGALLSYDPNLRLPLWPSPEEARKQILSIWDKADIVKVSGAELEFLTGHDSVEDEVALRLWRPSLKLLLVTLGDMGCKYFTKDFRGIVGSFTVKQVDTTGAGDAFVGALLHGIIEDQSALQDEKKLRQVLRFANACGAITATKKGAIPSLPSASEVMEFLEKA</sequence>
<evidence type="ECO:0000259" key="11">
    <source>
        <dbReference type="Pfam" id="PF00294"/>
    </source>
</evidence>
<evidence type="ECO:0000256" key="4">
    <source>
        <dbReference type="ARBA" id="ARBA00022741"/>
    </source>
</evidence>
<accession>A0A4V4H2E0</accession>